<keyword evidence="4 5" id="KW-0472">Membrane</keyword>
<proteinExistence type="predicted"/>
<sequence length="518" mass="58184">MNTTKPKFYSHLFVTILRVAIGWHFIYEGLSKILQGNWTASSYLLNTSGFLSGFYHALASSPAILKVTDILNMHGLFFIGLALFIGLFSRFASLAGSLLLILYYFAYPPFGNPLVSASDGHLFIVDKLFIEAAALLFLFFYQEKGYSIDTLIEILRERKKTPVPETEEISSRREVLKNLATLPVLGAMGFGAVNNFKTFGVDVMSGATIQVKQTALNELKGELPKGKIGKHEISRLIAGGNLIGGWSHARDLIYADTLFKAYNTEQKVYETLMLAEKAGINTINIGFPSNPLLAKYKKITGSKIKVISQVGPNLNNQKLAEVGSNTDKKLYFENIDKAIDFGVDIIQIQGNWCDWLVRDNKIEVIHEMMGHIRQQGYTAGLASHSIESMIACADQGIIPDYYMKTMHHDRYWSAHPREYRFPFEVDGTNYLDHNRFHNNMFCLFPERTVEFVSKATVPIMGFKVLAAGAIEPKDGFKWAFDNGADFICVGMFDFQVVSNVNIAIDCLKTTNRTREWFG</sequence>
<gene>
    <name evidence="6" type="ORF">AQPE_2814</name>
</gene>
<protein>
    <recommendedName>
        <fullName evidence="8">DoxX family protein</fullName>
    </recommendedName>
</protein>
<accession>A0A5K7SAP2</accession>
<evidence type="ECO:0008006" key="8">
    <source>
        <dbReference type="Google" id="ProtNLM"/>
    </source>
</evidence>
<dbReference type="InterPro" id="IPR032808">
    <property type="entry name" value="DoxX"/>
</dbReference>
<feature type="transmembrane region" description="Helical" evidence="5">
    <location>
        <begin position="77"/>
        <end position="106"/>
    </location>
</feature>
<dbReference type="GO" id="GO:0016020">
    <property type="term" value="C:membrane"/>
    <property type="evidence" value="ECO:0007669"/>
    <property type="project" value="UniProtKB-SubCell"/>
</dbReference>
<evidence type="ECO:0000256" key="1">
    <source>
        <dbReference type="ARBA" id="ARBA00004141"/>
    </source>
</evidence>
<reference evidence="6" key="1">
    <citation type="journal article" date="2020" name="Int. J. Syst. Evol. Microbiol.">
        <title>Aquipluma nitroreducens gen. nov. sp. nov., a novel facultatively anaerobic bacterium isolated from a freshwater lake.</title>
        <authorList>
            <person name="Watanabe M."/>
            <person name="Kojima H."/>
            <person name="Fukui M."/>
        </authorList>
    </citation>
    <scope>NUCLEOTIDE SEQUENCE</scope>
    <source>
        <strain evidence="6">MeG22</strain>
    </source>
</reference>
<comment type="subcellular location">
    <subcellularLocation>
        <location evidence="1">Membrane</location>
        <topology evidence="1">Multi-pass membrane protein</topology>
    </subcellularLocation>
</comment>
<dbReference type="Proteomes" id="UP001193389">
    <property type="component" value="Chromosome"/>
</dbReference>
<evidence type="ECO:0000256" key="3">
    <source>
        <dbReference type="ARBA" id="ARBA00022989"/>
    </source>
</evidence>
<keyword evidence="3 5" id="KW-1133">Transmembrane helix</keyword>
<dbReference type="RefSeq" id="WP_318346967.1">
    <property type="nucleotide sequence ID" value="NZ_AP018694.1"/>
</dbReference>
<dbReference type="KEGG" id="anf:AQPE_2814"/>
<feature type="transmembrane region" description="Helical" evidence="5">
    <location>
        <begin position="121"/>
        <end position="141"/>
    </location>
</feature>
<evidence type="ECO:0000256" key="4">
    <source>
        <dbReference type="ARBA" id="ARBA00023136"/>
    </source>
</evidence>
<evidence type="ECO:0000256" key="5">
    <source>
        <dbReference type="SAM" id="Phobius"/>
    </source>
</evidence>
<organism evidence="6 7">
    <name type="scientific">Aquipluma nitroreducens</name>
    <dbReference type="NCBI Taxonomy" id="2010828"/>
    <lineage>
        <taxon>Bacteria</taxon>
        <taxon>Pseudomonadati</taxon>
        <taxon>Bacteroidota</taxon>
        <taxon>Bacteroidia</taxon>
        <taxon>Marinilabiliales</taxon>
        <taxon>Prolixibacteraceae</taxon>
        <taxon>Aquipluma</taxon>
    </lineage>
</organism>
<dbReference type="AlphaFoldDB" id="A0A5K7SAP2"/>
<dbReference type="Pfam" id="PF07681">
    <property type="entry name" value="DoxX"/>
    <property type="match status" value="1"/>
</dbReference>
<evidence type="ECO:0000313" key="7">
    <source>
        <dbReference type="Proteomes" id="UP001193389"/>
    </source>
</evidence>
<feature type="transmembrane region" description="Helical" evidence="5">
    <location>
        <begin position="42"/>
        <end position="65"/>
    </location>
</feature>
<name>A0A5K7SAP2_9BACT</name>
<evidence type="ECO:0000313" key="6">
    <source>
        <dbReference type="EMBL" id="BBE18651.1"/>
    </source>
</evidence>
<feature type="transmembrane region" description="Helical" evidence="5">
    <location>
        <begin position="12"/>
        <end position="30"/>
    </location>
</feature>
<dbReference type="EMBL" id="AP018694">
    <property type="protein sequence ID" value="BBE18651.1"/>
    <property type="molecule type" value="Genomic_DNA"/>
</dbReference>
<evidence type="ECO:0000256" key="2">
    <source>
        <dbReference type="ARBA" id="ARBA00022692"/>
    </source>
</evidence>
<keyword evidence="2 5" id="KW-0812">Transmembrane</keyword>
<keyword evidence="7" id="KW-1185">Reference proteome</keyword>